<comment type="catalytic activity">
    <reaction evidence="2">
        <text>a D-aminoacyl-tRNA + H2O = a tRNA + a D-alpha-amino acid + H(+)</text>
        <dbReference type="Rhea" id="RHEA:13953"/>
        <dbReference type="Rhea" id="RHEA-COMP:10123"/>
        <dbReference type="Rhea" id="RHEA-COMP:10124"/>
        <dbReference type="ChEBI" id="CHEBI:15377"/>
        <dbReference type="ChEBI" id="CHEBI:15378"/>
        <dbReference type="ChEBI" id="CHEBI:59871"/>
        <dbReference type="ChEBI" id="CHEBI:78442"/>
        <dbReference type="ChEBI" id="CHEBI:79333"/>
        <dbReference type="EC" id="3.1.1.96"/>
    </reaction>
</comment>
<proteinExistence type="inferred from homology"/>
<comment type="domain">
    <text evidence="2">A Gly-cisPro motif from one monomer fits into the active site of the other monomer to allow specific chiral rejection of L-amino acids.</text>
</comment>
<protein>
    <recommendedName>
        <fullName evidence="2">D-aminoacyl-tRNA deacylase</fullName>
        <shortName evidence="2">DTD</shortName>
        <ecNumber evidence="2">3.1.1.96</ecNumber>
    </recommendedName>
    <alternativeName>
        <fullName evidence="2">Gly-tRNA(Ala) deacylase</fullName>
        <ecNumber evidence="2">3.1.1.-</ecNumber>
    </alternativeName>
</protein>
<evidence type="ECO:0000256" key="1">
    <source>
        <dbReference type="ARBA" id="ARBA00009673"/>
    </source>
</evidence>
<dbReference type="Pfam" id="PF02580">
    <property type="entry name" value="Tyr_Deacylase"/>
    <property type="match status" value="1"/>
</dbReference>
<dbReference type="EC" id="3.1.1.96" evidence="2"/>
<accession>A0A1G5V919</accession>
<keyword evidence="2" id="KW-0378">Hydrolase</keyword>
<dbReference type="GO" id="GO:0019478">
    <property type="term" value="P:D-amino acid catabolic process"/>
    <property type="evidence" value="ECO:0007669"/>
    <property type="project" value="UniProtKB-UniRule"/>
</dbReference>
<dbReference type="Gene3D" id="3.50.80.10">
    <property type="entry name" value="D-tyrosyl-tRNA(Tyr) deacylase"/>
    <property type="match status" value="1"/>
</dbReference>
<comment type="subunit">
    <text evidence="2">Homodimer.</text>
</comment>
<keyword evidence="4" id="KW-1185">Reference proteome</keyword>
<keyword evidence="2" id="KW-0963">Cytoplasm</keyword>
<keyword evidence="2" id="KW-0820">tRNA-binding</keyword>
<keyword evidence="2" id="KW-0694">RNA-binding</keyword>
<dbReference type="GeneID" id="87755455"/>
<dbReference type="CDD" id="cd00563">
    <property type="entry name" value="Dtyr_deacylase"/>
    <property type="match status" value="1"/>
</dbReference>
<reference evidence="3 4" key="1">
    <citation type="submission" date="2016-10" db="EMBL/GenBank/DDBJ databases">
        <authorList>
            <person name="de Groot N.N."/>
        </authorList>
    </citation>
    <scope>NUCLEOTIDE SEQUENCE [LARGE SCALE GENOMIC DNA]</scope>
    <source>
        <strain evidence="3 4">DSM 15230</strain>
    </source>
</reference>
<dbReference type="GO" id="GO:0005737">
    <property type="term" value="C:cytoplasm"/>
    <property type="evidence" value="ECO:0007669"/>
    <property type="project" value="UniProtKB-SubCell"/>
</dbReference>
<dbReference type="Proteomes" id="UP000199689">
    <property type="component" value="Unassembled WGS sequence"/>
</dbReference>
<dbReference type="RefSeq" id="WP_091363324.1">
    <property type="nucleotide sequence ID" value="NZ_FMXA01000005.1"/>
</dbReference>
<dbReference type="NCBIfam" id="TIGR00256">
    <property type="entry name" value="D-aminoacyl-tRNA deacylase"/>
    <property type="match status" value="1"/>
</dbReference>
<dbReference type="EC" id="3.1.1.-" evidence="2"/>
<comment type="similarity">
    <text evidence="1 2">Belongs to the DTD family.</text>
</comment>
<dbReference type="InterPro" id="IPR023509">
    <property type="entry name" value="DTD-like_sf"/>
</dbReference>
<dbReference type="GO" id="GO:0051500">
    <property type="term" value="F:D-tyrosyl-tRNA(Tyr) deacylase activity"/>
    <property type="evidence" value="ECO:0007669"/>
    <property type="project" value="TreeGrafter"/>
</dbReference>
<dbReference type="EMBL" id="FMXA01000005">
    <property type="protein sequence ID" value="SDA41515.1"/>
    <property type="molecule type" value="Genomic_DNA"/>
</dbReference>
<gene>
    <name evidence="2" type="primary">dtd</name>
    <name evidence="3" type="ORF">SAMN02910343_00409</name>
</gene>
<dbReference type="PANTHER" id="PTHR10472:SF5">
    <property type="entry name" value="D-AMINOACYL-TRNA DEACYLASE 1"/>
    <property type="match status" value="1"/>
</dbReference>
<dbReference type="InterPro" id="IPR003732">
    <property type="entry name" value="Daa-tRNA_deacyls_DTD"/>
</dbReference>
<dbReference type="AlphaFoldDB" id="A0A1G5V919"/>
<name>A0A1G5V919_9FIRM</name>
<dbReference type="SUPFAM" id="SSF69500">
    <property type="entry name" value="DTD-like"/>
    <property type="match status" value="1"/>
</dbReference>
<dbReference type="GO" id="GO:0106026">
    <property type="term" value="F:Gly-tRNA(Ala) deacylase activity"/>
    <property type="evidence" value="ECO:0007669"/>
    <property type="project" value="UniProtKB-UniRule"/>
</dbReference>
<comment type="catalytic activity">
    <reaction evidence="2">
        <text>glycyl-tRNA(Ala) + H2O = tRNA(Ala) + glycine + H(+)</text>
        <dbReference type="Rhea" id="RHEA:53744"/>
        <dbReference type="Rhea" id="RHEA-COMP:9657"/>
        <dbReference type="Rhea" id="RHEA-COMP:13640"/>
        <dbReference type="ChEBI" id="CHEBI:15377"/>
        <dbReference type="ChEBI" id="CHEBI:15378"/>
        <dbReference type="ChEBI" id="CHEBI:57305"/>
        <dbReference type="ChEBI" id="CHEBI:78442"/>
        <dbReference type="ChEBI" id="CHEBI:78522"/>
    </reaction>
</comment>
<dbReference type="FunFam" id="3.50.80.10:FF:000001">
    <property type="entry name" value="D-aminoacyl-tRNA deacylase"/>
    <property type="match status" value="1"/>
</dbReference>
<dbReference type="GO" id="GO:0043908">
    <property type="term" value="F:Ser(Gly)-tRNA(Ala) hydrolase activity"/>
    <property type="evidence" value="ECO:0007669"/>
    <property type="project" value="UniProtKB-UniRule"/>
</dbReference>
<feature type="short sequence motif" description="Gly-cisPro motif, important for rejection of L-amino acids" evidence="2">
    <location>
        <begin position="137"/>
        <end position="138"/>
    </location>
</feature>
<organism evidence="3 4">
    <name type="scientific">Allisonella histaminiformans</name>
    <dbReference type="NCBI Taxonomy" id="209880"/>
    <lineage>
        <taxon>Bacteria</taxon>
        <taxon>Bacillati</taxon>
        <taxon>Bacillota</taxon>
        <taxon>Negativicutes</taxon>
        <taxon>Veillonellales</taxon>
        <taxon>Veillonellaceae</taxon>
        <taxon>Allisonella</taxon>
    </lineage>
</organism>
<dbReference type="GO" id="GO:0000049">
    <property type="term" value="F:tRNA binding"/>
    <property type="evidence" value="ECO:0007669"/>
    <property type="project" value="UniProtKB-UniRule"/>
</dbReference>
<evidence type="ECO:0000313" key="3">
    <source>
        <dbReference type="EMBL" id="SDA41515.1"/>
    </source>
</evidence>
<evidence type="ECO:0000256" key="2">
    <source>
        <dbReference type="HAMAP-Rule" id="MF_00518"/>
    </source>
</evidence>
<comment type="subcellular location">
    <subcellularLocation>
        <location evidence="2">Cytoplasm</location>
    </subcellularLocation>
</comment>
<comment type="function">
    <text evidence="2">An aminoacyl-tRNA editing enzyme that deacylates mischarged D-aminoacyl-tRNAs. Also deacylates mischarged glycyl-tRNA(Ala), protecting cells against glycine mischarging by AlaRS. Acts via tRNA-based rather than protein-based catalysis; rejects L-amino acids rather than detecting D-amino acids in the active site. By recycling D-aminoacyl-tRNA to D-amino acids and free tRNA molecules, this enzyme counteracts the toxicity associated with the formation of D-aminoacyl-tRNA entities in vivo and helps enforce protein L-homochirality.</text>
</comment>
<dbReference type="OrthoDB" id="9801395at2"/>
<sequence length="149" mass="16886">MRAVVQRCGYCDVESEGKKAGHVGNGLLVFLGVRKGDTEKDGDYLADKIINLRIFEDEQGKMNRSILDEGGELMIVSQFTLYGDCRHGRRPSFFEAELPEKANRLYEYVVQKCRAAGLHVETGRFQTMMHVRLDNVGPITILLDSQKEF</sequence>
<dbReference type="HAMAP" id="MF_00518">
    <property type="entry name" value="Deacylase_Dtd"/>
    <property type="match status" value="1"/>
</dbReference>
<dbReference type="STRING" id="209880.SAMN02910343_00409"/>
<evidence type="ECO:0000313" key="4">
    <source>
        <dbReference type="Proteomes" id="UP000199689"/>
    </source>
</evidence>
<dbReference type="PANTHER" id="PTHR10472">
    <property type="entry name" value="D-TYROSYL-TRNA TYR DEACYLASE"/>
    <property type="match status" value="1"/>
</dbReference>